<dbReference type="GO" id="GO:0016899">
    <property type="term" value="F:oxidoreductase activity, acting on the CH-OH group of donors, oxygen as acceptor"/>
    <property type="evidence" value="ECO:0007669"/>
    <property type="project" value="InterPro"/>
</dbReference>
<evidence type="ECO:0000313" key="3">
    <source>
        <dbReference type="EMBL" id="QCK88718.1"/>
    </source>
</evidence>
<dbReference type="Proteomes" id="UP000298588">
    <property type="component" value="Chromosome"/>
</dbReference>
<dbReference type="AlphaFoldDB" id="A0A4D7QMA0"/>
<accession>A0A4D7QMA0</accession>
<reference evidence="3 4" key="1">
    <citation type="submission" date="2019-04" db="EMBL/GenBank/DDBJ databases">
        <title>Phreatobacter aquaticus sp. nov.</title>
        <authorList>
            <person name="Choi A."/>
            <person name="Baek K."/>
        </authorList>
    </citation>
    <scope>NUCLEOTIDE SEQUENCE [LARGE SCALE GENOMIC DNA]</scope>
    <source>
        <strain evidence="3 4">NMCR1094</strain>
    </source>
</reference>
<dbReference type="PANTHER" id="PTHR43762:SF1">
    <property type="entry name" value="D-ARABINONO-1,4-LACTONE OXIDASE"/>
    <property type="match status" value="1"/>
</dbReference>
<keyword evidence="1" id="KW-0274">FAD</keyword>
<dbReference type="GO" id="GO:0071949">
    <property type="term" value="F:FAD binding"/>
    <property type="evidence" value="ECO:0007669"/>
    <property type="project" value="InterPro"/>
</dbReference>
<dbReference type="InterPro" id="IPR036318">
    <property type="entry name" value="FAD-bd_PCMH-like_sf"/>
</dbReference>
<evidence type="ECO:0000313" key="4">
    <source>
        <dbReference type="Proteomes" id="UP000298588"/>
    </source>
</evidence>
<dbReference type="InterPro" id="IPR006094">
    <property type="entry name" value="Oxid_FAD_bind_N"/>
</dbReference>
<dbReference type="SUPFAM" id="SSF56176">
    <property type="entry name" value="FAD-binding/transporter-associated domain-like"/>
    <property type="match status" value="1"/>
</dbReference>
<dbReference type="EMBL" id="CP039865">
    <property type="protein sequence ID" value="QCK88718.1"/>
    <property type="molecule type" value="Genomic_DNA"/>
</dbReference>
<dbReference type="InterPro" id="IPR016166">
    <property type="entry name" value="FAD-bd_PCMH"/>
</dbReference>
<evidence type="ECO:0000259" key="2">
    <source>
        <dbReference type="PROSITE" id="PS51387"/>
    </source>
</evidence>
<gene>
    <name evidence="3" type="ORF">E8L99_09335</name>
</gene>
<sequence>MAARPAWRDELPGLLTEATSDGRSVLALGLGRSYGETGLNPGGAVIDMTGLDRIIAFDPESRILRAEAGLSLGAILEVIVPHGLFLPVTPGTRFVTLGGAVANDVHGKNHHAHGTLGRWVRGLGLLRSDGTRHLLGPDDTTGLFAATIGGLGLTGLIEWVEIELIQIASAMIDAETVPFEGLDGFFELASESSEAFDYTVSWIDCLASGPSLGRGLFSRGRHSPAGPLRAAMGAPGPSMPIDLPGFVLNAASIRAFNALYLWNGRRRSGTSRMPYTPFFYPLDAIGNWNRMYGRRGMYQYQSVVPLAVAADATRAMLQAIAEAGQGSFLAVLKTFGDKASPGLMSFPQPGTTLALDFPNRGDETLRLLARLDSIVAEAGGRLYPAKDGRIPPALFRSGYPDWERFAAHVDPHVSSLFWRRMGA</sequence>
<feature type="domain" description="FAD-binding PCMH-type" evidence="2">
    <location>
        <begin position="1"/>
        <end position="167"/>
    </location>
</feature>
<dbReference type="GO" id="GO:0080049">
    <property type="term" value="F:L-gulono-1,4-lactone dehydrogenase activity"/>
    <property type="evidence" value="ECO:0007669"/>
    <property type="project" value="TreeGrafter"/>
</dbReference>
<name>A0A4D7QMA0_9HYPH</name>
<dbReference type="Gene3D" id="3.30.465.10">
    <property type="match status" value="1"/>
</dbReference>
<organism evidence="3 4">
    <name type="scientific">Phreatobacter aquaticus</name>
    <dbReference type="NCBI Taxonomy" id="2570229"/>
    <lineage>
        <taxon>Bacteria</taxon>
        <taxon>Pseudomonadati</taxon>
        <taxon>Pseudomonadota</taxon>
        <taxon>Alphaproteobacteria</taxon>
        <taxon>Hyphomicrobiales</taxon>
        <taxon>Phreatobacteraceae</taxon>
        <taxon>Phreatobacter</taxon>
    </lineage>
</organism>
<dbReference type="OrthoDB" id="143770at2"/>
<protein>
    <submittedName>
        <fullName evidence="3">FAD-binding oxidoreductase</fullName>
    </submittedName>
</protein>
<dbReference type="PANTHER" id="PTHR43762">
    <property type="entry name" value="L-GULONOLACTONE OXIDASE"/>
    <property type="match status" value="1"/>
</dbReference>
<dbReference type="InterPro" id="IPR016169">
    <property type="entry name" value="FAD-bd_PCMH_sub2"/>
</dbReference>
<proteinExistence type="predicted"/>
<evidence type="ECO:0000256" key="1">
    <source>
        <dbReference type="ARBA" id="ARBA00022827"/>
    </source>
</evidence>
<dbReference type="InterPro" id="IPR010031">
    <property type="entry name" value="FAD_lactone_oxidase-like"/>
</dbReference>
<dbReference type="KEGG" id="paqt:E8L99_09335"/>
<keyword evidence="4" id="KW-1185">Reference proteome</keyword>
<dbReference type="PROSITE" id="PS51387">
    <property type="entry name" value="FAD_PCMH"/>
    <property type="match status" value="1"/>
</dbReference>
<keyword evidence="1" id="KW-0285">Flavoprotein</keyword>
<dbReference type="Pfam" id="PF01565">
    <property type="entry name" value="FAD_binding_4"/>
    <property type="match status" value="1"/>
</dbReference>